<dbReference type="EMBL" id="ADTV01000004">
    <property type="protein sequence ID" value="EFG85589.1"/>
    <property type="molecule type" value="Genomic_DNA"/>
</dbReference>
<evidence type="ECO:0000313" key="1">
    <source>
        <dbReference type="EMBL" id="EFG85589.1"/>
    </source>
</evidence>
<protein>
    <submittedName>
        <fullName evidence="1">Uncharacterized protein</fullName>
    </submittedName>
</protein>
<dbReference type="AlphaFoldDB" id="D5QBA3"/>
<comment type="caution">
    <text evidence="1">The sequence shown here is derived from an EMBL/GenBank/DDBJ whole genome shotgun (WGS) entry which is preliminary data.</text>
</comment>
<name>D5QBA3_NOVHA</name>
<sequence>MLCPATVASAPRMAQRHVFYRGFFMGPGLLIRHMIRYPKIFDGGTIMDMDYDS</sequence>
<dbReference type="Proteomes" id="UP000006468">
    <property type="component" value="Chromosome"/>
</dbReference>
<organism evidence="1 2">
    <name type="scientific">Novacetimonas hansenii ATCC 23769</name>
    <dbReference type="NCBI Taxonomy" id="714995"/>
    <lineage>
        <taxon>Bacteria</taxon>
        <taxon>Pseudomonadati</taxon>
        <taxon>Pseudomonadota</taxon>
        <taxon>Alphaproteobacteria</taxon>
        <taxon>Acetobacterales</taxon>
        <taxon>Acetobacteraceae</taxon>
        <taxon>Novacetimonas</taxon>
    </lineage>
</organism>
<accession>D5QBA3</accession>
<evidence type="ECO:0000313" key="2">
    <source>
        <dbReference type="Proteomes" id="UP000006468"/>
    </source>
</evidence>
<proteinExistence type="predicted"/>
<gene>
    <name evidence="1" type="ORF">GXY_01981</name>
</gene>
<reference evidence="1 2" key="1">
    <citation type="journal article" date="2010" name="J. Bacteriol.">
        <title>Genome sequence of a cellulose-producing bacterium, Gluconacetobacter hansenii ATCC 23769.</title>
        <authorList>
            <person name="Iyer P.R."/>
            <person name="Geib S.M."/>
            <person name="Catchmark J."/>
            <person name="Kao T.H."/>
            <person name="Tien M."/>
        </authorList>
    </citation>
    <scope>NUCLEOTIDE SEQUENCE [LARGE SCALE GENOMIC DNA]</scope>
    <source>
        <strain evidence="1 2">ATCC 23769</strain>
    </source>
</reference>
<dbReference type="HOGENOM" id="CLU_3062561_0_0_5"/>